<accession>A0AA36FQQ4</accession>
<proteinExistence type="predicted"/>
<protein>
    <submittedName>
        <fullName evidence="1">Uncharacterized protein</fullName>
    </submittedName>
</protein>
<organism evidence="1 2">
    <name type="scientific">Mesorhabditis spiculigera</name>
    <dbReference type="NCBI Taxonomy" id="96644"/>
    <lineage>
        <taxon>Eukaryota</taxon>
        <taxon>Metazoa</taxon>
        <taxon>Ecdysozoa</taxon>
        <taxon>Nematoda</taxon>
        <taxon>Chromadorea</taxon>
        <taxon>Rhabditida</taxon>
        <taxon>Rhabditina</taxon>
        <taxon>Rhabditomorpha</taxon>
        <taxon>Rhabditoidea</taxon>
        <taxon>Rhabditidae</taxon>
        <taxon>Mesorhabditinae</taxon>
        <taxon>Mesorhabditis</taxon>
    </lineage>
</organism>
<reference evidence="1" key="1">
    <citation type="submission" date="2023-06" db="EMBL/GenBank/DDBJ databases">
        <authorList>
            <person name="Delattre M."/>
        </authorList>
    </citation>
    <scope>NUCLEOTIDE SEQUENCE</scope>
    <source>
        <strain evidence="1">AF72</strain>
    </source>
</reference>
<evidence type="ECO:0000313" key="1">
    <source>
        <dbReference type="EMBL" id="CAJ0563214.1"/>
    </source>
</evidence>
<gene>
    <name evidence="1" type="ORF">MSPICULIGERA_LOCUS2370</name>
</gene>
<feature type="non-terminal residue" evidence="1">
    <location>
        <position position="1"/>
    </location>
</feature>
<name>A0AA36FQQ4_9BILA</name>
<dbReference type="Proteomes" id="UP001177023">
    <property type="component" value="Unassembled WGS sequence"/>
</dbReference>
<keyword evidence="2" id="KW-1185">Reference proteome</keyword>
<dbReference type="EMBL" id="CATQJA010000692">
    <property type="protein sequence ID" value="CAJ0563214.1"/>
    <property type="molecule type" value="Genomic_DNA"/>
</dbReference>
<dbReference type="AlphaFoldDB" id="A0AA36FQQ4"/>
<sequence>MMSEVPRGHQGARASHMSGGACHGWVRHWAHSWDATYLSNNAVFRYVPLQAPTRLVPRQKEDIGAGAQDVSPHPRLFQKRAVDGGW</sequence>
<evidence type="ECO:0000313" key="2">
    <source>
        <dbReference type="Proteomes" id="UP001177023"/>
    </source>
</evidence>
<comment type="caution">
    <text evidence="1">The sequence shown here is derived from an EMBL/GenBank/DDBJ whole genome shotgun (WGS) entry which is preliminary data.</text>
</comment>